<proteinExistence type="predicted"/>
<evidence type="ECO:0000313" key="1">
    <source>
        <dbReference type="EMBL" id="RZF20882.1"/>
    </source>
</evidence>
<dbReference type="Proteomes" id="UP000443582">
    <property type="component" value="Unassembled WGS sequence"/>
</dbReference>
<name>A0ABY0ID49_9BACT</name>
<accession>A0ABY0ID49</accession>
<dbReference type="RefSeq" id="WP_115363131.1">
    <property type="nucleotide sequence ID" value="NZ_QDKL01000003.1"/>
</dbReference>
<organism evidence="1 2">
    <name type="scientific">Halobacteriovorax vibrionivorans</name>
    <dbReference type="NCBI Taxonomy" id="2152716"/>
    <lineage>
        <taxon>Bacteria</taxon>
        <taxon>Pseudomonadati</taxon>
        <taxon>Bdellovibrionota</taxon>
        <taxon>Bacteriovoracia</taxon>
        <taxon>Bacteriovoracales</taxon>
        <taxon>Halobacteriovoraceae</taxon>
        <taxon>Halobacteriovorax</taxon>
    </lineage>
</organism>
<comment type="caution">
    <text evidence="1">The sequence shown here is derived from an EMBL/GenBank/DDBJ whole genome shotgun (WGS) entry which is preliminary data.</text>
</comment>
<gene>
    <name evidence="1" type="ORF">DAY19_12930</name>
</gene>
<protein>
    <recommendedName>
        <fullName evidence="3">Condensation domain-containing protein</fullName>
    </recommendedName>
</protein>
<dbReference type="EMBL" id="QDKL01000003">
    <property type="protein sequence ID" value="RZF20882.1"/>
    <property type="molecule type" value="Genomic_DNA"/>
</dbReference>
<reference evidence="2" key="1">
    <citation type="journal article" date="2019" name="Int. J. Syst. Evol. Microbiol.">
        <title>Halobacteriovorax valvorus sp. nov., a novel prokaryotic predator isolated from coastal seawater of China.</title>
        <authorList>
            <person name="Chen M.-X."/>
        </authorList>
    </citation>
    <scope>NUCLEOTIDE SEQUENCE [LARGE SCALE GENOMIC DNA]</scope>
    <source>
        <strain evidence="2">BL9</strain>
    </source>
</reference>
<keyword evidence="2" id="KW-1185">Reference proteome</keyword>
<sequence length="341" mass="39742">MIFSIWPFSILKNRYLSRDWVGVWYEILKERGENDQCVIGRAKYIDGDIHEPQYFEYSHSLMDGSASIPFYLTKLGAKRGPIFSNYKKEISFFDHIKLAFRAKDISPAHKPDWKIQSQKRPKNNYEFALKALSVDETKKFNDYLKENKLSQNIVILELLNRFVFELIKEESQNESYSWLLPINIRGIVNKINPYENHTSFVQMRLNANSTYESIRKVFSAKVKTLNHIGLWWVHHIGVLFGRGYMAKLSRNSAGKNFWLGTFSNVGSWDVRDETYDSLGEQEVWFATTPGSRNFPIGLVAMEFNAKLSLTLKVHPFISENHVDTAKRILDKITTEIRSNYS</sequence>
<evidence type="ECO:0000313" key="2">
    <source>
        <dbReference type="Proteomes" id="UP000443582"/>
    </source>
</evidence>
<evidence type="ECO:0008006" key="3">
    <source>
        <dbReference type="Google" id="ProtNLM"/>
    </source>
</evidence>